<comment type="caution">
    <text evidence="1">The sequence shown here is derived from an EMBL/GenBank/DDBJ whole genome shotgun (WGS) entry which is preliminary data.</text>
</comment>
<evidence type="ECO:0000313" key="1">
    <source>
        <dbReference type="EMBL" id="EJW95891.1"/>
    </source>
</evidence>
<reference evidence="1" key="1">
    <citation type="journal article" date="2012" name="PLoS ONE">
        <title>Gene sets for utilization of primary and secondary nutrition supplies in the distal gut of endangered iberian lynx.</title>
        <authorList>
            <person name="Alcaide M."/>
            <person name="Messina E."/>
            <person name="Richter M."/>
            <person name="Bargiela R."/>
            <person name="Peplies J."/>
            <person name="Huws S.A."/>
            <person name="Newbold C.J."/>
            <person name="Golyshin P.N."/>
            <person name="Simon M.A."/>
            <person name="Lopez G."/>
            <person name="Yakimov M.M."/>
            <person name="Ferrer M."/>
        </authorList>
    </citation>
    <scope>NUCLEOTIDE SEQUENCE</scope>
</reference>
<organism evidence="1">
    <name type="scientific">gut metagenome</name>
    <dbReference type="NCBI Taxonomy" id="749906"/>
    <lineage>
        <taxon>unclassified sequences</taxon>
        <taxon>metagenomes</taxon>
        <taxon>organismal metagenomes</taxon>
    </lineage>
</organism>
<proteinExistence type="predicted"/>
<gene>
    <name evidence="1" type="ORF">EVA_16002</name>
</gene>
<dbReference type="EMBL" id="AMCI01005569">
    <property type="protein sequence ID" value="EJW95891.1"/>
    <property type="molecule type" value="Genomic_DNA"/>
</dbReference>
<dbReference type="AlphaFoldDB" id="J9FLU4"/>
<sequence>MMSNEYNGHAMLTAKLCNTLYYLSSALRVKHCGRLVQNDNFRLHSNNACYCHSLLLSAGEKMRCVKSVFIHTHHL</sequence>
<accession>J9FLU4</accession>
<protein>
    <submittedName>
        <fullName evidence="1">Uncharacterized protein</fullName>
    </submittedName>
</protein>
<name>J9FLU4_9ZZZZ</name>